<gene>
    <name evidence="12" type="primary">murA</name>
    <name evidence="14" type="ORF">FEZ08_07210</name>
</gene>
<dbReference type="NCBIfam" id="NF006873">
    <property type="entry name" value="PRK09369.1"/>
    <property type="match status" value="1"/>
</dbReference>
<evidence type="ECO:0000256" key="8">
    <source>
        <dbReference type="ARBA" id="ARBA00023306"/>
    </source>
</evidence>
<keyword evidence="3 12" id="KW-0963">Cytoplasm</keyword>
<sequence>MRVLKVEGGFPLNGSVDISGAKNSVVALLAASILSNGVVKIEDVPELSDVDALIAMIEEVGGHVERNDTTITINSENMVYTPLIEGAVQKLRASYYLMGAMLGRFKKATIGVPGGCYLGPRPIDLHIRGFQALGATVTNEGGGYHLEAEKLTGARINLDTASVGATINIVFAAVYAEGTTYIENAAKEPEIIDVATLLNNMGAKITGAGTDLIRIEGVERLDGCVHQIIPDRIEAGTYMLAAALMGEEVRINNIIVEHMEAFLAKLREAGVPMEFGDDYLIIRKADELVATNLKTMVYPGFATDLQQPFTVLLTQAKGTSVVNETIYTARFKHVNELVKMGANIRQEAATAVVVGPTDLQATTVEASDLRAGAALVLAGLVADGITEIQNIEHIERGYDRIIEKLSNLGAKLWVEEV</sequence>
<comment type="similarity">
    <text evidence="10 12">Belongs to the EPSP synthase family. MurA subfamily.</text>
</comment>
<dbReference type="SUPFAM" id="SSF55205">
    <property type="entry name" value="EPT/RTPC-like"/>
    <property type="match status" value="1"/>
</dbReference>
<feature type="binding site" evidence="12">
    <location>
        <position position="92"/>
    </location>
    <ligand>
        <name>UDP-N-acetyl-alpha-D-glucosamine</name>
        <dbReference type="ChEBI" id="CHEBI:57705"/>
    </ligand>
</feature>
<dbReference type="UniPathway" id="UPA00219"/>
<comment type="catalytic activity">
    <reaction evidence="11 12">
        <text>phosphoenolpyruvate + UDP-N-acetyl-alpha-D-glucosamine = UDP-N-acetyl-3-O-(1-carboxyvinyl)-alpha-D-glucosamine + phosphate</text>
        <dbReference type="Rhea" id="RHEA:18681"/>
        <dbReference type="ChEBI" id="CHEBI:43474"/>
        <dbReference type="ChEBI" id="CHEBI:57705"/>
        <dbReference type="ChEBI" id="CHEBI:58702"/>
        <dbReference type="ChEBI" id="CHEBI:68483"/>
        <dbReference type="EC" id="2.5.1.7"/>
    </reaction>
</comment>
<dbReference type="GO" id="GO:0019277">
    <property type="term" value="P:UDP-N-acetylgalactosamine biosynthetic process"/>
    <property type="evidence" value="ECO:0007669"/>
    <property type="project" value="InterPro"/>
</dbReference>
<dbReference type="Proteomes" id="UP000306912">
    <property type="component" value="Unassembled WGS sequence"/>
</dbReference>
<dbReference type="InterPro" id="IPR013792">
    <property type="entry name" value="RNA3'P_cycl/enolpyr_Trfase_a/b"/>
</dbReference>
<dbReference type="AlphaFoldDB" id="A0A5R8QD55"/>
<name>A0A5R8QD55_9FIRM</name>
<keyword evidence="6 12" id="KW-0133">Cell shape</keyword>
<keyword evidence="9 12" id="KW-0961">Cell wall biogenesis/degradation</keyword>
<evidence type="ECO:0000256" key="12">
    <source>
        <dbReference type="HAMAP-Rule" id="MF_00111"/>
    </source>
</evidence>
<reference evidence="14 15" key="1">
    <citation type="submission" date="2019-05" db="EMBL/GenBank/DDBJ databases">
        <title>Culicoidintestinum kansasii gen. nov., sp. nov. from the gastrointestinal tract of the biting midge, Culicoides sonorensis.</title>
        <authorList>
            <person name="Neupane S."/>
            <person name="Ghosh A."/>
            <person name="Gunther S."/>
            <person name="Martin K."/>
            <person name="Zurek L."/>
        </authorList>
    </citation>
    <scope>NUCLEOTIDE SEQUENCE [LARGE SCALE GENOMIC DNA]</scope>
    <source>
        <strain evidence="14 15">CS-1</strain>
    </source>
</reference>
<dbReference type="InterPro" id="IPR005750">
    <property type="entry name" value="UDP_GlcNAc_COvinyl_MurA"/>
</dbReference>
<dbReference type="GO" id="GO:0005737">
    <property type="term" value="C:cytoplasm"/>
    <property type="evidence" value="ECO:0007669"/>
    <property type="project" value="UniProtKB-SubCell"/>
</dbReference>
<dbReference type="GO" id="GO:0008760">
    <property type="term" value="F:UDP-N-acetylglucosamine 1-carboxyvinyltransferase activity"/>
    <property type="evidence" value="ECO:0007669"/>
    <property type="project" value="UniProtKB-UniRule"/>
</dbReference>
<keyword evidence="12" id="KW-0670">Pyruvate</keyword>
<feature type="active site" description="Proton donor" evidence="12">
    <location>
        <position position="116"/>
    </location>
</feature>
<keyword evidence="15" id="KW-1185">Reference proteome</keyword>
<dbReference type="GO" id="GO:0008360">
    <property type="term" value="P:regulation of cell shape"/>
    <property type="evidence" value="ECO:0007669"/>
    <property type="project" value="UniProtKB-KW"/>
</dbReference>
<dbReference type="OrthoDB" id="9803760at2"/>
<feature type="modified residue" description="2-(S-cysteinyl)pyruvic acid O-phosphothioketal" evidence="12">
    <location>
        <position position="116"/>
    </location>
</feature>
<evidence type="ECO:0000256" key="9">
    <source>
        <dbReference type="ARBA" id="ARBA00023316"/>
    </source>
</evidence>
<accession>A0A5R8QD55</accession>
<evidence type="ECO:0000256" key="3">
    <source>
        <dbReference type="ARBA" id="ARBA00022490"/>
    </source>
</evidence>
<feature type="domain" description="Enolpyruvate transferase" evidence="13">
    <location>
        <begin position="7"/>
        <end position="405"/>
    </location>
</feature>
<dbReference type="GO" id="GO:0009252">
    <property type="term" value="P:peptidoglycan biosynthetic process"/>
    <property type="evidence" value="ECO:0007669"/>
    <property type="project" value="UniProtKB-UniRule"/>
</dbReference>
<evidence type="ECO:0000256" key="1">
    <source>
        <dbReference type="ARBA" id="ARBA00004496"/>
    </source>
</evidence>
<dbReference type="NCBIfam" id="TIGR01072">
    <property type="entry name" value="murA"/>
    <property type="match status" value="1"/>
</dbReference>
<feature type="binding site" evidence="12">
    <location>
        <begin position="22"/>
        <end position="23"/>
    </location>
    <ligand>
        <name>phosphoenolpyruvate</name>
        <dbReference type="ChEBI" id="CHEBI:58702"/>
    </ligand>
</feature>
<dbReference type="CDD" id="cd01555">
    <property type="entry name" value="UdpNAET"/>
    <property type="match status" value="1"/>
</dbReference>
<keyword evidence="7 12" id="KW-0573">Peptidoglycan synthesis</keyword>
<keyword evidence="5 12" id="KW-0808">Transferase</keyword>
<comment type="caution">
    <text evidence="14">The sequence shown here is derived from an EMBL/GenBank/DDBJ whole genome shotgun (WGS) entry which is preliminary data.</text>
</comment>
<comment type="caution">
    <text evidence="12">Lacks conserved residue(s) required for the propagation of feature annotation.</text>
</comment>
<evidence type="ECO:0000259" key="13">
    <source>
        <dbReference type="Pfam" id="PF00275"/>
    </source>
</evidence>
<dbReference type="InterPro" id="IPR001986">
    <property type="entry name" value="Enolpyruvate_Tfrase_dom"/>
</dbReference>
<dbReference type="PANTHER" id="PTHR43783">
    <property type="entry name" value="UDP-N-ACETYLGLUCOSAMINE 1-CARBOXYVINYLTRANSFERASE"/>
    <property type="match status" value="1"/>
</dbReference>
<dbReference type="HAMAP" id="MF_00111">
    <property type="entry name" value="MurA"/>
    <property type="match status" value="1"/>
</dbReference>
<dbReference type="InterPro" id="IPR050068">
    <property type="entry name" value="MurA_subfamily"/>
</dbReference>
<evidence type="ECO:0000256" key="6">
    <source>
        <dbReference type="ARBA" id="ARBA00022960"/>
    </source>
</evidence>
<evidence type="ECO:0000256" key="10">
    <source>
        <dbReference type="ARBA" id="ARBA00038367"/>
    </source>
</evidence>
<dbReference type="Pfam" id="PF00275">
    <property type="entry name" value="EPSP_synthase"/>
    <property type="match status" value="1"/>
</dbReference>
<feature type="binding site" evidence="12">
    <location>
        <position position="304"/>
    </location>
    <ligand>
        <name>UDP-N-acetyl-alpha-D-glucosamine</name>
        <dbReference type="ChEBI" id="CHEBI:57705"/>
    </ligand>
</feature>
<dbReference type="FunCoup" id="A0A5R8QD55">
    <property type="interactions" value="262"/>
</dbReference>
<dbReference type="GO" id="GO:0071555">
    <property type="term" value="P:cell wall organization"/>
    <property type="evidence" value="ECO:0007669"/>
    <property type="project" value="UniProtKB-KW"/>
</dbReference>
<dbReference type="RefSeq" id="WP_138191052.1">
    <property type="nucleotide sequence ID" value="NZ_VBWP01000005.1"/>
</dbReference>
<dbReference type="GO" id="GO:0051301">
    <property type="term" value="P:cell division"/>
    <property type="evidence" value="ECO:0007669"/>
    <property type="project" value="UniProtKB-KW"/>
</dbReference>
<proteinExistence type="inferred from homology"/>
<evidence type="ECO:0000256" key="4">
    <source>
        <dbReference type="ARBA" id="ARBA00022618"/>
    </source>
</evidence>
<comment type="subcellular location">
    <subcellularLocation>
        <location evidence="1 12">Cytoplasm</location>
    </subcellularLocation>
</comment>
<comment type="pathway">
    <text evidence="2 12">Cell wall biogenesis; peptidoglycan biosynthesis.</text>
</comment>
<feature type="binding site" evidence="12">
    <location>
        <position position="326"/>
    </location>
    <ligand>
        <name>UDP-N-acetyl-alpha-D-glucosamine</name>
        <dbReference type="ChEBI" id="CHEBI:57705"/>
    </ligand>
</feature>
<evidence type="ECO:0000313" key="14">
    <source>
        <dbReference type="EMBL" id="TLG73913.1"/>
    </source>
</evidence>
<dbReference type="InParanoid" id="A0A5R8QD55"/>
<evidence type="ECO:0000256" key="7">
    <source>
        <dbReference type="ARBA" id="ARBA00022984"/>
    </source>
</evidence>
<dbReference type="InterPro" id="IPR036968">
    <property type="entry name" value="Enolpyruvate_Tfrase_sf"/>
</dbReference>
<dbReference type="NCBIfam" id="NF009470">
    <property type="entry name" value="PRK12830.1"/>
    <property type="match status" value="1"/>
</dbReference>
<dbReference type="EC" id="2.5.1.7" evidence="12"/>
<evidence type="ECO:0000256" key="2">
    <source>
        <dbReference type="ARBA" id="ARBA00004752"/>
    </source>
</evidence>
<protein>
    <recommendedName>
        <fullName evidence="12">UDP-N-acetylglucosamine 1-carboxyvinyltransferase</fullName>
        <ecNumber evidence="12">2.5.1.7</ecNumber>
    </recommendedName>
    <alternativeName>
        <fullName evidence="12">Enoylpyruvate transferase</fullName>
    </alternativeName>
    <alternativeName>
        <fullName evidence="12">UDP-N-acetylglucosamine enolpyruvyl transferase</fullName>
        <shortName evidence="12">EPT</shortName>
    </alternativeName>
</protein>
<dbReference type="PANTHER" id="PTHR43783:SF2">
    <property type="entry name" value="UDP-N-ACETYLGLUCOSAMINE 1-CARBOXYVINYLTRANSFERASE 2"/>
    <property type="match status" value="1"/>
</dbReference>
<dbReference type="Gene3D" id="3.65.10.10">
    <property type="entry name" value="Enolpyruvate transferase domain"/>
    <property type="match status" value="2"/>
</dbReference>
<evidence type="ECO:0000256" key="11">
    <source>
        <dbReference type="ARBA" id="ARBA00047527"/>
    </source>
</evidence>
<evidence type="ECO:0000256" key="5">
    <source>
        <dbReference type="ARBA" id="ARBA00022679"/>
    </source>
</evidence>
<feature type="binding site" evidence="12">
    <location>
        <begin position="121"/>
        <end position="125"/>
    </location>
    <ligand>
        <name>UDP-N-acetyl-alpha-D-glucosamine</name>
        <dbReference type="ChEBI" id="CHEBI:57705"/>
    </ligand>
</feature>
<keyword evidence="8 12" id="KW-0131">Cell cycle</keyword>
<comment type="function">
    <text evidence="12">Cell wall formation. Adds enolpyruvyl to UDP-N-acetylglucosamine.</text>
</comment>
<dbReference type="EMBL" id="VBWP01000005">
    <property type="protein sequence ID" value="TLG73913.1"/>
    <property type="molecule type" value="Genomic_DNA"/>
</dbReference>
<keyword evidence="4 12" id="KW-0132">Cell division</keyword>
<organism evidence="14 15">
    <name type="scientific">Culicoidibacter larvae</name>
    <dbReference type="NCBI Taxonomy" id="2579976"/>
    <lineage>
        <taxon>Bacteria</taxon>
        <taxon>Bacillati</taxon>
        <taxon>Bacillota</taxon>
        <taxon>Culicoidibacteria</taxon>
        <taxon>Culicoidibacterales</taxon>
        <taxon>Culicoidibacteraceae</taxon>
        <taxon>Culicoidibacter</taxon>
    </lineage>
</organism>
<evidence type="ECO:0000313" key="15">
    <source>
        <dbReference type="Proteomes" id="UP000306912"/>
    </source>
</evidence>